<feature type="non-terminal residue" evidence="9">
    <location>
        <position position="1"/>
    </location>
</feature>
<dbReference type="GO" id="GO:0006400">
    <property type="term" value="P:tRNA modification"/>
    <property type="evidence" value="ECO:0007669"/>
    <property type="project" value="TreeGrafter"/>
</dbReference>
<dbReference type="Pfam" id="PF01509">
    <property type="entry name" value="TruB_N"/>
    <property type="match status" value="1"/>
</dbReference>
<dbReference type="Pfam" id="PF16198">
    <property type="entry name" value="TruB_C_2"/>
    <property type="match status" value="1"/>
</dbReference>
<dbReference type="Proteomes" id="UP000246991">
    <property type="component" value="Unassembled WGS sequence"/>
</dbReference>
<evidence type="ECO:0000256" key="4">
    <source>
        <dbReference type="ARBA" id="ARBA00022694"/>
    </source>
</evidence>
<dbReference type="InterPro" id="IPR014780">
    <property type="entry name" value="tRNA_psdUridine_synth_TruB"/>
</dbReference>
<keyword evidence="10" id="KW-1185">Reference proteome</keyword>
<organism evidence="9 10">
    <name type="scientific">Tuber magnatum</name>
    <name type="common">white Piedmont truffle</name>
    <dbReference type="NCBI Taxonomy" id="42249"/>
    <lineage>
        <taxon>Eukaryota</taxon>
        <taxon>Fungi</taxon>
        <taxon>Dikarya</taxon>
        <taxon>Ascomycota</taxon>
        <taxon>Pezizomycotina</taxon>
        <taxon>Pezizomycetes</taxon>
        <taxon>Pezizales</taxon>
        <taxon>Tuberaceae</taxon>
        <taxon>Tuber</taxon>
    </lineage>
</organism>
<dbReference type="InterPro" id="IPR020103">
    <property type="entry name" value="PsdUridine_synth_cat_dom_sf"/>
</dbReference>
<dbReference type="InterPro" id="IPR002501">
    <property type="entry name" value="PsdUridine_synth_N"/>
</dbReference>
<feature type="region of interest" description="Disordered" evidence="6">
    <location>
        <begin position="45"/>
        <end position="65"/>
    </location>
</feature>
<comment type="catalytic activity">
    <reaction evidence="1">
        <text>a uridine in mRNA = a pseudouridine in mRNA</text>
        <dbReference type="Rhea" id="RHEA:56644"/>
        <dbReference type="Rhea" id="RHEA-COMP:14658"/>
        <dbReference type="Rhea" id="RHEA-COMP:14659"/>
        <dbReference type="ChEBI" id="CHEBI:65314"/>
        <dbReference type="ChEBI" id="CHEBI:65315"/>
    </reaction>
</comment>
<dbReference type="PANTHER" id="PTHR13767:SF2">
    <property type="entry name" value="PSEUDOURIDYLATE SYNTHASE TRUB1"/>
    <property type="match status" value="1"/>
</dbReference>
<evidence type="ECO:0000256" key="6">
    <source>
        <dbReference type="SAM" id="MobiDB-lite"/>
    </source>
</evidence>
<evidence type="ECO:0000256" key="1">
    <source>
        <dbReference type="ARBA" id="ARBA00001166"/>
    </source>
</evidence>
<sequence>NAKPLYHILAVQKPQGLSSADVVRHLQAIFRKHAWFKPDLAAQQKALDSQSRNQRQRRRRSRQIEVKMGHGGTLDPLATGVLVIGLGTGTKSLSSFISCTKTYETTALFGASTDTYDRTGRILKRAPHSHITPELIDSALDAFRGDILQKPPIYSALHHEGKRYYEYAREGKPLPVEIKARPVTVLKMELVGFEKEGEHGFGFPDKEGSVEEKVVGEVMRKMGVEESKKRALEAEGEGQGDEEASGSKKAKVDDTLFKQAEKIIQESITDPPPESPESPPIASLRMSVSSGFYVRSLIHDLGEALGSAAHMVQLTRTQQGQFELGKNVIPWEDMTSEDTTRWESQLEAVLKETSEEGAPLTRDYAVEGGASGGGEV</sequence>
<protein>
    <recommendedName>
        <fullName evidence="3">tRNA pseudouridine(55) synthase</fullName>
        <ecNumber evidence="3">5.4.99.25</ecNumber>
    </recommendedName>
</protein>
<comment type="similarity">
    <text evidence="2">Belongs to the pseudouridine synthase TruB family.</text>
</comment>
<comment type="caution">
    <text evidence="9">The sequence shown here is derived from an EMBL/GenBank/DDBJ whole genome shotgun (WGS) entry which is preliminary data.</text>
</comment>
<evidence type="ECO:0000256" key="2">
    <source>
        <dbReference type="ARBA" id="ARBA00008999"/>
    </source>
</evidence>
<dbReference type="GO" id="GO:0003723">
    <property type="term" value="F:RNA binding"/>
    <property type="evidence" value="ECO:0007669"/>
    <property type="project" value="InterPro"/>
</dbReference>
<evidence type="ECO:0000313" key="10">
    <source>
        <dbReference type="Proteomes" id="UP000246991"/>
    </source>
</evidence>
<dbReference type="GO" id="GO:0005634">
    <property type="term" value="C:nucleus"/>
    <property type="evidence" value="ECO:0007669"/>
    <property type="project" value="TreeGrafter"/>
</dbReference>
<dbReference type="GO" id="GO:0160148">
    <property type="term" value="F:tRNA pseudouridine(55) synthase activity"/>
    <property type="evidence" value="ECO:0007669"/>
    <property type="project" value="UniProtKB-EC"/>
</dbReference>
<dbReference type="AlphaFoldDB" id="A0A317SYQ7"/>
<evidence type="ECO:0000256" key="5">
    <source>
        <dbReference type="ARBA" id="ARBA00023235"/>
    </source>
</evidence>
<evidence type="ECO:0000259" key="8">
    <source>
        <dbReference type="Pfam" id="PF16198"/>
    </source>
</evidence>
<dbReference type="EMBL" id="PYWC01000007">
    <property type="protein sequence ID" value="PWW79598.1"/>
    <property type="molecule type" value="Genomic_DNA"/>
</dbReference>
<reference evidence="9 10" key="1">
    <citation type="submission" date="2018-03" db="EMBL/GenBank/DDBJ databases">
        <title>Genomes of Pezizomycetes fungi and the evolution of truffles.</title>
        <authorList>
            <person name="Murat C."/>
            <person name="Payen T."/>
            <person name="Noel B."/>
            <person name="Kuo A."/>
            <person name="Martin F.M."/>
        </authorList>
    </citation>
    <scope>NUCLEOTIDE SEQUENCE [LARGE SCALE GENOMIC DNA]</scope>
    <source>
        <strain evidence="9">091103-1</strain>
    </source>
</reference>
<feature type="domain" description="Pseudouridine synthase II N-terminal" evidence="7">
    <location>
        <begin position="65"/>
        <end position="196"/>
    </location>
</feature>
<feature type="compositionally biased region" description="Acidic residues" evidence="6">
    <location>
        <begin position="234"/>
        <end position="244"/>
    </location>
</feature>
<dbReference type="InterPro" id="IPR032819">
    <property type="entry name" value="TruB_C"/>
</dbReference>
<dbReference type="Gene3D" id="3.30.2350.10">
    <property type="entry name" value="Pseudouridine synthase"/>
    <property type="match status" value="1"/>
</dbReference>
<name>A0A317SYQ7_9PEZI</name>
<feature type="domain" description="tRNA pseudouridylate synthase B C-terminal" evidence="8">
    <location>
        <begin position="295"/>
        <end position="351"/>
    </location>
</feature>
<feature type="region of interest" description="Disordered" evidence="6">
    <location>
        <begin position="352"/>
        <end position="376"/>
    </location>
</feature>
<keyword evidence="4" id="KW-0819">tRNA processing</keyword>
<dbReference type="OrthoDB" id="9995526at2759"/>
<dbReference type="GO" id="GO:1990481">
    <property type="term" value="P:mRNA pseudouridine synthesis"/>
    <property type="evidence" value="ECO:0007669"/>
    <property type="project" value="TreeGrafter"/>
</dbReference>
<dbReference type="PANTHER" id="PTHR13767">
    <property type="entry name" value="TRNA-PSEUDOURIDINE SYNTHASE"/>
    <property type="match status" value="1"/>
</dbReference>
<dbReference type="STRING" id="42249.A0A317SYQ7"/>
<keyword evidence="5" id="KW-0413">Isomerase</keyword>
<evidence type="ECO:0000259" key="7">
    <source>
        <dbReference type="Pfam" id="PF01509"/>
    </source>
</evidence>
<dbReference type="HAMAP" id="MF_01080">
    <property type="entry name" value="TruB_bact"/>
    <property type="match status" value="1"/>
</dbReference>
<accession>A0A317SYQ7</accession>
<dbReference type="SUPFAM" id="SSF55120">
    <property type="entry name" value="Pseudouridine synthase"/>
    <property type="match status" value="1"/>
</dbReference>
<evidence type="ECO:0000256" key="3">
    <source>
        <dbReference type="ARBA" id="ARBA00012787"/>
    </source>
</evidence>
<gene>
    <name evidence="9" type="ORF">C7212DRAFT_170917</name>
</gene>
<evidence type="ECO:0000313" key="9">
    <source>
        <dbReference type="EMBL" id="PWW79598.1"/>
    </source>
</evidence>
<proteinExistence type="inferred from homology"/>
<feature type="region of interest" description="Disordered" evidence="6">
    <location>
        <begin position="226"/>
        <end position="252"/>
    </location>
</feature>
<dbReference type="EC" id="5.4.99.25" evidence="3"/>